<dbReference type="EC" id="3.6.1.-" evidence="13"/>
<keyword evidence="3 13" id="KW-0963">Cytoplasm</keyword>
<dbReference type="GO" id="GO:0006412">
    <property type="term" value="P:translation"/>
    <property type="evidence" value="ECO:0007669"/>
    <property type="project" value="UniProtKB-KW"/>
</dbReference>
<keyword evidence="9 13" id="KW-0067">ATP-binding</keyword>
<sequence>MAQYVMSMLRVSKIVPPKRQIIKDISLSFFPGAKIGLLGLNGAGKSTVLKIMAGVEKEYDGEVQWQPNLNIGYLPQEPQLDPEKTVREEVESGMGDVMGAQKRLEEVYAAYADPDADFDALAEEQAKLEAIISAGAGDNVEHQLELAADALRLPPWDAKIGPLSGGEKRRVALCKLLLSKPDMLLLDEPTNHLDAESVEWLEQFLVRFPGTVVAVTHDRYFLDNAAEWILELDRGEGIPWKGNYSSWLEQKEARLEQEAKSEGARMKAMKQELEWVRQNPKGRQAKSKARIARFEELSSYETQKRNETQEIFIPVAERLGNEVIEFENVSKGFGDRLLIDNLSFKAPAGAIVGIIGPNGAGKSTLFKMIAGKEQPDAGSVKIGQTVQMAFVEQTREGLDGDKTVFEDVAAGADILTVGKFEMSSRAYLGRFNFKGADQQKKVGMLSGGERGRLHLAKTLLKGGNVLLLDEPSNDLDVETLRALEDALLEYAGTVFVISHDRWFLDRIATHILAAEGESQWTFFDGNYQEYEADKKKRLGEEGAKPKRIRYKPITR</sequence>
<dbReference type="PANTHER" id="PTHR43858">
    <property type="entry name" value="ENERGY-DEPENDENT TRANSLATIONAL THROTTLE PROTEIN ETTA"/>
    <property type="match status" value="1"/>
</dbReference>
<dbReference type="GO" id="GO:0016887">
    <property type="term" value="F:ATP hydrolysis activity"/>
    <property type="evidence" value="ECO:0007669"/>
    <property type="project" value="UniProtKB-UniRule"/>
</dbReference>
<dbReference type="SMART" id="SM00382">
    <property type="entry name" value="AAA"/>
    <property type="match status" value="2"/>
</dbReference>
<dbReference type="InterPro" id="IPR027417">
    <property type="entry name" value="P-loop_NTPase"/>
</dbReference>
<evidence type="ECO:0000256" key="12">
    <source>
        <dbReference type="ARBA" id="ARBA00022917"/>
    </source>
</evidence>
<comment type="similarity">
    <text evidence="1 13">Belongs to the ABC transporter superfamily. ABCF family. Translational throttle EttA subfamily.</text>
</comment>
<dbReference type="PROSITE" id="PS50893">
    <property type="entry name" value="ABC_TRANSPORTER_2"/>
    <property type="match status" value="2"/>
</dbReference>
<dbReference type="GO" id="GO:0043022">
    <property type="term" value="F:ribosome binding"/>
    <property type="evidence" value="ECO:0007669"/>
    <property type="project" value="UniProtKB-UniRule"/>
</dbReference>
<evidence type="ECO:0000256" key="5">
    <source>
        <dbReference type="ARBA" id="ARBA00022730"/>
    </source>
</evidence>
<comment type="catalytic activity">
    <reaction evidence="13">
        <text>ATP + H2O = ADP + phosphate + H(+)</text>
        <dbReference type="Rhea" id="RHEA:13065"/>
        <dbReference type="ChEBI" id="CHEBI:15377"/>
        <dbReference type="ChEBI" id="CHEBI:15378"/>
        <dbReference type="ChEBI" id="CHEBI:30616"/>
        <dbReference type="ChEBI" id="CHEBI:43474"/>
        <dbReference type="ChEBI" id="CHEBI:456216"/>
    </reaction>
</comment>
<dbReference type="GO" id="GO:0000049">
    <property type="term" value="F:tRNA binding"/>
    <property type="evidence" value="ECO:0007669"/>
    <property type="project" value="UniProtKB-UniRule"/>
</dbReference>
<comment type="function">
    <text evidence="13">A translation factor that gates the progression of the 70S ribosomal initiation complex (IC, containing tRNA(fMet) in the P-site) into the translation elongation cycle by using a mechanism sensitive to the ATP/ADP ratio. Binds to the 70S ribosome E-site where it modulates the state of the translating ribosome during subunit translocation. ATP hydrolysis probably frees it from the ribosome, which can enter the elongation phase.</text>
</comment>
<dbReference type="FunFam" id="3.40.50.300:FF:000183">
    <property type="entry name" value="ABC transporter ATP-binding protein yjjK"/>
    <property type="match status" value="1"/>
</dbReference>
<comment type="subunit">
    <text evidence="13">Monomer. Probably contacts ribosomal proteins L1, L5, L33 and S7, the 16S and 23S rRNA and the P-site containing tRNA(fMet).</text>
</comment>
<keyword evidence="16" id="KW-1185">Reference proteome</keyword>
<feature type="region of interest" description="Arm" evidence="13">
    <location>
        <begin position="95"/>
        <end position="139"/>
    </location>
</feature>
<dbReference type="NCBIfam" id="NF008775">
    <property type="entry name" value="PRK11819.1"/>
    <property type="match status" value="1"/>
</dbReference>
<dbReference type="InterPro" id="IPR003593">
    <property type="entry name" value="AAA+_ATPase"/>
</dbReference>
<evidence type="ECO:0000256" key="9">
    <source>
        <dbReference type="ARBA" id="ARBA00022840"/>
    </source>
</evidence>
<dbReference type="RefSeq" id="WP_103318668.1">
    <property type="nucleotide sequence ID" value="NZ_PPTF01000020.1"/>
</dbReference>
<dbReference type="AlphaFoldDB" id="A0A2K4MR71"/>
<keyword evidence="6 13" id="KW-0677">Repeat</keyword>
<dbReference type="GO" id="GO:0045900">
    <property type="term" value="P:negative regulation of translational elongation"/>
    <property type="evidence" value="ECO:0007669"/>
    <property type="project" value="UniProtKB-UniRule"/>
</dbReference>
<keyword evidence="8 13" id="KW-0378">Hydrolase</keyword>
<accession>A0A2K4MR71</accession>
<dbReference type="InterPro" id="IPR032781">
    <property type="entry name" value="ABC_tran_Xtn"/>
</dbReference>
<keyword evidence="4 13" id="KW-0820">tRNA-binding</keyword>
<keyword evidence="12 13" id="KW-0648">Protein biosynthesis</keyword>
<feature type="binding site" evidence="13">
    <location>
        <begin position="356"/>
        <end position="363"/>
    </location>
    <ligand>
        <name>ATP</name>
        <dbReference type="ChEBI" id="CHEBI:30616"/>
        <label>2</label>
    </ligand>
</feature>
<dbReference type="HAMAP" id="MF_00847">
    <property type="entry name" value="EttA"/>
    <property type="match status" value="1"/>
</dbReference>
<keyword evidence="7 13" id="KW-0547">Nucleotide-binding</keyword>
<dbReference type="FunFam" id="3.40.50.300:FF:000011">
    <property type="entry name" value="Putative ABC transporter ATP-binding component"/>
    <property type="match status" value="1"/>
</dbReference>
<organism evidence="15 16">
    <name type="scientific">Chromobacterium sinusclupearum</name>
    <dbReference type="NCBI Taxonomy" id="2077146"/>
    <lineage>
        <taxon>Bacteria</taxon>
        <taxon>Pseudomonadati</taxon>
        <taxon>Pseudomonadota</taxon>
        <taxon>Betaproteobacteria</taxon>
        <taxon>Neisseriales</taxon>
        <taxon>Chromobacteriaceae</taxon>
        <taxon>Chromobacterium</taxon>
    </lineage>
</organism>
<dbReference type="Proteomes" id="UP000236416">
    <property type="component" value="Unassembled WGS sequence"/>
</dbReference>
<evidence type="ECO:0000313" key="15">
    <source>
        <dbReference type="EMBL" id="POA99489.1"/>
    </source>
</evidence>
<protein>
    <recommendedName>
        <fullName evidence="13">Energy-dependent translational throttle protein EttA</fullName>
        <ecNumber evidence="13">3.6.1.-</ecNumber>
    </recommendedName>
    <alternativeName>
        <fullName evidence="13">Translational regulatory factor EttA</fullName>
    </alternativeName>
</protein>
<keyword evidence="11 13" id="KW-0694">RNA-binding</keyword>
<feature type="region of interest" description="PtIM" evidence="13">
    <location>
        <begin position="242"/>
        <end position="322"/>
    </location>
</feature>
<dbReference type="GO" id="GO:0005737">
    <property type="term" value="C:cytoplasm"/>
    <property type="evidence" value="ECO:0007669"/>
    <property type="project" value="UniProtKB-SubCell"/>
</dbReference>
<evidence type="ECO:0000256" key="11">
    <source>
        <dbReference type="ARBA" id="ARBA00022884"/>
    </source>
</evidence>
<proteinExistence type="inferred from homology"/>
<feature type="binding site" evidence="13">
    <location>
        <begin position="39"/>
        <end position="46"/>
    </location>
    <ligand>
        <name>ATP</name>
        <dbReference type="ChEBI" id="CHEBI:30616"/>
        <label>1</label>
    </ligand>
</feature>
<reference evidence="15 16" key="1">
    <citation type="submission" date="2018-01" db="EMBL/GenBank/DDBJ databases">
        <title>Genomic Sequence of Chromobacterium MWU13-2610 from wild cranberry bogs within the Cape Cod National Seashore.</title>
        <authorList>
            <person name="O'Hara-Hanley K."/>
            <person name="Soby S."/>
            <person name="Harrison A."/>
        </authorList>
    </citation>
    <scope>NUCLEOTIDE SEQUENCE [LARGE SCALE GENOMIC DNA]</scope>
    <source>
        <strain evidence="15 16">MWU13-2610</strain>
    </source>
</reference>
<dbReference type="InterPro" id="IPR022374">
    <property type="entry name" value="EttA"/>
</dbReference>
<name>A0A2K4MR71_9NEIS</name>
<feature type="domain" description="ABC transporter" evidence="14">
    <location>
        <begin position="6"/>
        <end position="259"/>
    </location>
</feature>
<dbReference type="CDD" id="cd03221">
    <property type="entry name" value="ABCF_EF-3"/>
    <property type="match status" value="2"/>
</dbReference>
<dbReference type="SUPFAM" id="SSF52540">
    <property type="entry name" value="P-loop containing nucleoside triphosphate hydrolases"/>
    <property type="match status" value="2"/>
</dbReference>
<evidence type="ECO:0000256" key="3">
    <source>
        <dbReference type="ARBA" id="ARBA00022490"/>
    </source>
</evidence>
<dbReference type="PANTHER" id="PTHR43858:SF1">
    <property type="entry name" value="ABC TRANSPORTER-RELATED PROTEIN"/>
    <property type="match status" value="1"/>
</dbReference>
<dbReference type="EMBL" id="PPTF01000020">
    <property type="protein sequence ID" value="POA99489.1"/>
    <property type="molecule type" value="Genomic_DNA"/>
</dbReference>
<evidence type="ECO:0000259" key="14">
    <source>
        <dbReference type="PROSITE" id="PS50893"/>
    </source>
</evidence>
<evidence type="ECO:0000256" key="6">
    <source>
        <dbReference type="ARBA" id="ARBA00022737"/>
    </source>
</evidence>
<evidence type="ECO:0000256" key="8">
    <source>
        <dbReference type="ARBA" id="ARBA00022801"/>
    </source>
</evidence>
<dbReference type="InterPro" id="IPR017871">
    <property type="entry name" value="ABC_transporter-like_CS"/>
</dbReference>
<keyword evidence="2" id="KW-0472">Membrane</keyword>
<gene>
    <name evidence="13" type="primary">ettA</name>
    <name evidence="15" type="ORF">C2134_06900</name>
</gene>
<evidence type="ECO:0000256" key="2">
    <source>
        <dbReference type="ARBA" id="ARBA00022475"/>
    </source>
</evidence>
<evidence type="ECO:0000256" key="10">
    <source>
        <dbReference type="ARBA" id="ARBA00022845"/>
    </source>
</evidence>
<evidence type="ECO:0000256" key="7">
    <source>
        <dbReference type="ARBA" id="ARBA00022741"/>
    </source>
</evidence>
<dbReference type="GO" id="GO:0005524">
    <property type="term" value="F:ATP binding"/>
    <property type="evidence" value="ECO:0007669"/>
    <property type="project" value="UniProtKB-UniRule"/>
</dbReference>
<evidence type="ECO:0000256" key="13">
    <source>
        <dbReference type="HAMAP-Rule" id="MF_00847"/>
    </source>
</evidence>
<evidence type="ECO:0000256" key="1">
    <source>
        <dbReference type="ARBA" id="ARBA00005868"/>
    </source>
</evidence>
<dbReference type="Pfam" id="PF12848">
    <property type="entry name" value="ABC_tran_Xtn"/>
    <property type="match status" value="1"/>
</dbReference>
<dbReference type="InterPro" id="IPR003439">
    <property type="entry name" value="ABC_transporter-like_ATP-bd"/>
</dbReference>
<dbReference type="GO" id="GO:0019843">
    <property type="term" value="F:rRNA binding"/>
    <property type="evidence" value="ECO:0007669"/>
    <property type="project" value="UniProtKB-UniRule"/>
</dbReference>
<keyword evidence="5 13" id="KW-0699">rRNA-binding</keyword>
<dbReference type="NCBIfam" id="TIGR03719">
    <property type="entry name" value="ABC_ABC_ChvD"/>
    <property type="match status" value="1"/>
</dbReference>
<dbReference type="PROSITE" id="PS00211">
    <property type="entry name" value="ABC_TRANSPORTER_1"/>
    <property type="match status" value="1"/>
</dbReference>
<comment type="caution">
    <text evidence="15">The sequence shown here is derived from an EMBL/GenBank/DDBJ whole genome shotgun (WGS) entry which is preliminary data.</text>
</comment>
<comment type="subcellular location">
    <subcellularLocation>
        <location evidence="13">Cytoplasm</location>
    </subcellularLocation>
    <text evidence="13">Associates with ribosomes and polysomes.</text>
</comment>
<feature type="domain" description="ABC transporter" evidence="14">
    <location>
        <begin position="324"/>
        <end position="550"/>
    </location>
</feature>
<evidence type="ECO:0000313" key="16">
    <source>
        <dbReference type="Proteomes" id="UP000236416"/>
    </source>
</evidence>
<keyword evidence="2" id="KW-1003">Cell membrane</keyword>
<dbReference type="Gene3D" id="3.40.50.300">
    <property type="entry name" value="P-loop containing nucleotide triphosphate hydrolases"/>
    <property type="match status" value="2"/>
</dbReference>
<dbReference type="Pfam" id="PF00005">
    <property type="entry name" value="ABC_tran"/>
    <property type="match status" value="2"/>
</dbReference>
<keyword evidence="10 13" id="KW-0810">Translation regulation</keyword>
<evidence type="ECO:0000256" key="4">
    <source>
        <dbReference type="ARBA" id="ARBA00022555"/>
    </source>
</evidence>
<comment type="domain">
    <text evidence="13">The arm domain is inserted in the first ABC transporter domain. Probably contacts ribosomal protein L1.</text>
</comment>
<comment type="domain">
    <text evidence="13">The P-site tRNA interaction motif (PtIM domain) probably interacts with the P-site tRNA(fMet) as well as the 23S rRNA.</text>
</comment>